<name>A0A6L9Y4A7_9BURK</name>
<comment type="subcellular location">
    <subcellularLocation>
        <location evidence="1 7">Cell membrane</location>
        <topology evidence="1 7">Multi-pass membrane protein</topology>
    </subcellularLocation>
</comment>
<evidence type="ECO:0000256" key="1">
    <source>
        <dbReference type="ARBA" id="ARBA00004651"/>
    </source>
</evidence>
<evidence type="ECO:0000256" key="2">
    <source>
        <dbReference type="ARBA" id="ARBA00009784"/>
    </source>
</evidence>
<feature type="transmembrane region" description="Helical" evidence="7">
    <location>
        <begin position="191"/>
        <end position="213"/>
    </location>
</feature>
<keyword evidence="4 7" id="KW-0812">Transmembrane</keyword>
<dbReference type="Proteomes" id="UP000477651">
    <property type="component" value="Unassembled WGS sequence"/>
</dbReference>
<comment type="caution">
    <text evidence="7">Lacks conserved residue(s) required for the propagation of feature annotation.</text>
</comment>
<feature type="transmembrane region" description="Helical" evidence="7">
    <location>
        <begin position="48"/>
        <end position="67"/>
    </location>
</feature>
<dbReference type="InterPro" id="IPR002771">
    <property type="entry name" value="Multi_antbiot-R_MarC"/>
</dbReference>
<dbReference type="GO" id="GO:0005886">
    <property type="term" value="C:plasma membrane"/>
    <property type="evidence" value="ECO:0007669"/>
    <property type="project" value="UniProtKB-SubCell"/>
</dbReference>
<keyword evidence="9" id="KW-1185">Reference proteome</keyword>
<accession>A0A6L9Y4A7</accession>
<evidence type="ECO:0000256" key="3">
    <source>
        <dbReference type="ARBA" id="ARBA00022475"/>
    </source>
</evidence>
<proteinExistence type="inferred from homology"/>
<dbReference type="RefSeq" id="WP_159990590.1">
    <property type="nucleotide sequence ID" value="NZ_CP047165.1"/>
</dbReference>
<sequence>MFSTFFTNFLFVLATILPILNPPSVIPIFWTMTSGASNQTRKMLSQRIAINIFIMIVAAIFLGNLVLSMLGISLAVVRVGGGILVIAAAWKLLNAEDPDTGMHPISNEEYTLDKAKNNAFYPLTFPIACGPGTIAAAITVGASLQHNQLNLATFFTLSGTIVGVIVIAVIVYFCLRFAAQFLHRLGNNGSIIFMRLSAFILLCVGVQICWAGIHDLAMSLASDINQLT</sequence>
<dbReference type="EMBL" id="JAAGYR010000003">
    <property type="protein sequence ID" value="NEN75173.1"/>
    <property type="molecule type" value="Genomic_DNA"/>
</dbReference>
<feature type="transmembrane region" description="Helical" evidence="7">
    <location>
        <begin position="74"/>
        <end position="93"/>
    </location>
</feature>
<comment type="similarity">
    <text evidence="2 7">Belongs to the UPF0056 (MarC) family.</text>
</comment>
<dbReference type="Pfam" id="PF01914">
    <property type="entry name" value="MarC"/>
    <property type="match status" value="1"/>
</dbReference>
<evidence type="ECO:0000256" key="7">
    <source>
        <dbReference type="RuleBase" id="RU362048"/>
    </source>
</evidence>
<feature type="transmembrane region" description="Helical" evidence="7">
    <location>
        <begin position="119"/>
        <end position="142"/>
    </location>
</feature>
<dbReference type="AlphaFoldDB" id="A0A6L9Y4A7"/>
<evidence type="ECO:0000256" key="6">
    <source>
        <dbReference type="ARBA" id="ARBA00023136"/>
    </source>
</evidence>
<dbReference type="PANTHER" id="PTHR33508:SF1">
    <property type="entry name" value="UPF0056 MEMBRANE PROTEIN YHCE"/>
    <property type="match status" value="1"/>
</dbReference>
<evidence type="ECO:0000313" key="8">
    <source>
        <dbReference type="EMBL" id="NEN75173.1"/>
    </source>
</evidence>
<gene>
    <name evidence="8" type="ORF">F9B74_02375</name>
</gene>
<dbReference type="NCBIfam" id="TIGR00427">
    <property type="entry name" value="NAAT family transporter"/>
    <property type="match status" value="1"/>
</dbReference>
<comment type="caution">
    <text evidence="8">The sequence shown here is derived from an EMBL/GenBank/DDBJ whole genome shotgun (WGS) entry which is preliminary data.</text>
</comment>
<evidence type="ECO:0000313" key="9">
    <source>
        <dbReference type="Proteomes" id="UP000477651"/>
    </source>
</evidence>
<organism evidence="8 9">
    <name type="scientific">Pelistega ratti</name>
    <dbReference type="NCBI Taxonomy" id="2652177"/>
    <lineage>
        <taxon>Bacteria</taxon>
        <taxon>Pseudomonadati</taxon>
        <taxon>Pseudomonadota</taxon>
        <taxon>Betaproteobacteria</taxon>
        <taxon>Burkholderiales</taxon>
        <taxon>Alcaligenaceae</taxon>
        <taxon>Pelistega</taxon>
    </lineage>
</organism>
<evidence type="ECO:0000256" key="4">
    <source>
        <dbReference type="ARBA" id="ARBA00022692"/>
    </source>
</evidence>
<evidence type="ECO:0000256" key="5">
    <source>
        <dbReference type="ARBA" id="ARBA00022989"/>
    </source>
</evidence>
<keyword evidence="5 7" id="KW-1133">Transmembrane helix</keyword>
<keyword evidence="6 7" id="KW-0472">Membrane</keyword>
<reference evidence="8 9" key="1">
    <citation type="submission" date="2020-02" db="EMBL/GenBank/DDBJ databases">
        <title>Pelistega sp. NLN82 were isolated from wild rodents of the Hainan Island.</title>
        <authorList>
            <person name="Niu N."/>
            <person name="Zhou J."/>
        </authorList>
    </citation>
    <scope>NUCLEOTIDE SEQUENCE [LARGE SCALE GENOMIC DNA]</scope>
    <source>
        <strain evidence="8 9">NLN82</strain>
    </source>
</reference>
<keyword evidence="3" id="KW-1003">Cell membrane</keyword>
<feature type="transmembrane region" description="Helical" evidence="7">
    <location>
        <begin position="154"/>
        <end position="179"/>
    </location>
</feature>
<protein>
    <recommendedName>
        <fullName evidence="7">UPF0056 membrane protein</fullName>
    </recommendedName>
</protein>
<dbReference type="PANTHER" id="PTHR33508">
    <property type="entry name" value="UPF0056 MEMBRANE PROTEIN YHCE"/>
    <property type="match status" value="1"/>
</dbReference>